<name>A0A0E1X6K2_STAAU</name>
<evidence type="ECO:0000259" key="3">
    <source>
        <dbReference type="Pfam" id="PF07968"/>
    </source>
</evidence>
<feature type="chain" id="PRO_5002389297" evidence="2">
    <location>
        <begin position="30"/>
        <end position="115"/>
    </location>
</feature>
<gene>
    <name evidence="4" type="primary">hly</name>
    <name evidence="4" type="ORF">HMPREF0769_12618</name>
</gene>
<comment type="caution">
    <text evidence="4">The sequence shown here is derived from an EMBL/GenBank/DDBJ whole genome shotgun (WGS) entry which is preliminary data.</text>
</comment>
<dbReference type="AlphaFoldDB" id="A0A0E1X6K2"/>
<dbReference type="GO" id="GO:0051715">
    <property type="term" value="P:cytolysis in another organism"/>
    <property type="evidence" value="ECO:0007669"/>
    <property type="project" value="InterPro"/>
</dbReference>
<reference evidence="4" key="1">
    <citation type="submission" date="2010-05" db="EMBL/GenBank/DDBJ databases">
        <authorList>
            <person name="Muzny D."/>
            <person name="Qin X."/>
            <person name="Buhay C."/>
            <person name="Dugan-Rocha S."/>
            <person name="Ding Y."/>
            <person name="Chen G."/>
            <person name="Hawes A."/>
            <person name="Holder M."/>
            <person name="Jhangiani S."/>
            <person name="Johnson A."/>
            <person name="Khan Z."/>
            <person name="Li Z."/>
            <person name="Liu W."/>
            <person name="Liu X."/>
            <person name="Perez L."/>
            <person name="Shen H."/>
            <person name="Wang Q."/>
            <person name="Watt J."/>
            <person name="Xi L."/>
            <person name="Xin Y."/>
            <person name="Zhou J."/>
            <person name="Deng J."/>
            <person name="Jiang H."/>
            <person name="Liu Y."/>
            <person name="Qu J."/>
            <person name="Song X.-Z."/>
            <person name="Zhang L."/>
            <person name="Villasana D."/>
            <person name="Johnson A."/>
            <person name="Liu J."/>
            <person name="Liyanage D."/>
            <person name="Lorensuhewa L."/>
            <person name="Robinson T."/>
            <person name="Song A."/>
            <person name="Song B.-B."/>
            <person name="Dinh H."/>
            <person name="Thornton R."/>
            <person name="Coyle M."/>
            <person name="Francisco L."/>
            <person name="Jackson L."/>
            <person name="Javaid M."/>
            <person name="Korchina V."/>
            <person name="Kovar C."/>
            <person name="Mata R."/>
            <person name="Mathew T."/>
            <person name="Ngo R."/>
            <person name="Nguyen L."/>
            <person name="Nguyen N."/>
            <person name="Okwuonu G."/>
            <person name="Ongeri F."/>
            <person name="Pham C."/>
            <person name="Simmons D."/>
            <person name="Wilczek-Boney K."/>
            <person name="Hale W."/>
            <person name="Jakkamsetti A."/>
            <person name="Pham P."/>
            <person name="Ruth R."/>
            <person name="San Lucas F."/>
            <person name="Warren J."/>
            <person name="Zhang J."/>
            <person name="Zhao Z."/>
            <person name="Zhou C."/>
            <person name="Zhu D."/>
            <person name="Lee S."/>
            <person name="Bess C."/>
            <person name="Blankenburg K."/>
            <person name="Forbes L."/>
            <person name="Fu Q."/>
            <person name="Gubbala S."/>
            <person name="Hirani K."/>
            <person name="Jayaseelan J.C."/>
            <person name="Lara F."/>
            <person name="Munidasa M."/>
            <person name="Palculict T."/>
            <person name="Patil S."/>
            <person name="Pu L.-L."/>
            <person name="Saada N."/>
            <person name="Tang L."/>
            <person name="Weissenberger G."/>
            <person name="Zhu Y."/>
            <person name="Hemphill L."/>
            <person name="Shang Y."/>
            <person name="Youmans B."/>
            <person name="Ayvaz T."/>
            <person name="Ross M."/>
            <person name="Santibanez J."/>
            <person name="Aqrawi P."/>
            <person name="Gross S."/>
            <person name="Joshi V."/>
            <person name="Fowler G."/>
            <person name="Nazareth L."/>
            <person name="Reid J."/>
            <person name="Worley K."/>
            <person name="Petrosino J."/>
            <person name="Highlander S."/>
            <person name="Gibbs R."/>
        </authorList>
    </citation>
    <scope>NUCLEOTIDE SEQUENCE [LARGE SCALE GENOMIC DNA]</scope>
    <source>
        <strain evidence="4">MN8</strain>
    </source>
</reference>
<dbReference type="InterPro" id="IPR036435">
    <property type="entry name" value="Leukocidin/porin_MspA_sf"/>
</dbReference>
<dbReference type="Gene3D" id="2.70.240.10">
    <property type="entry name" value="Leukocidin/porin MspA"/>
    <property type="match status" value="1"/>
</dbReference>
<dbReference type="Pfam" id="PF07968">
    <property type="entry name" value="Leukocidin"/>
    <property type="match status" value="1"/>
</dbReference>
<protein>
    <submittedName>
        <fullName evidence="4">Alpha-hemolysin</fullName>
    </submittedName>
</protein>
<dbReference type="HOGENOM" id="CLU_145764_0_0_9"/>
<dbReference type="SUPFAM" id="SSF56959">
    <property type="entry name" value="Leukocidin-like"/>
    <property type="match status" value="1"/>
</dbReference>
<feature type="signal peptide" evidence="2">
    <location>
        <begin position="1"/>
        <end position="29"/>
    </location>
</feature>
<dbReference type="Proteomes" id="UP000003455">
    <property type="component" value="Chromosome"/>
</dbReference>
<proteinExistence type="predicted"/>
<dbReference type="EMBL" id="ACJA02000004">
    <property type="protein sequence ID" value="EFH94997.1"/>
    <property type="molecule type" value="Genomic_DNA"/>
</dbReference>
<feature type="domain" description="Leukocidin/Hemolysin toxin" evidence="3">
    <location>
        <begin position="66"/>
        <end position="115"/>
    </location>
</feature>
<dbReference type="InterPro" id="IPR016183">
    <property type="entry name" value="Leukocidin/Hemolysin_toxin"/>
</dbReference>
<organism evidence="4">
    <name type="scientific">Staphylococcus aureus subsp. aureus MN8</name>
    <dbReference type="NCBI Taxonomy" id="548470"/>
    <lineage>
        <taxon>Bacteria</taxon>
        <taxon>Bacillati</taxon>
        <taxon>Bacillota</taxon>
        <taxon>Bacilli</taxon>
        <taxon>Bacillales</taxon>
        <taxon>Staphylococcaceae</taxon>
        <taxon>Staphylococcus</taxon>
    </lineage>
</organism>
<evidence type="ECO:0000256" key="1">
    <source>
        <dbReference type="ARBA" id="ARBA00022729"/>
    </source>
</evidence>
<evidence type="ECO:0000256" key="2">
    <source>
        <dbReference type="SAM" id="SignalP"/>
    </source>
</evidence>
<dbReference type="GO" id="GO:0005576">
    <property type="term" value="C:extracellular region"/>
    <property type="evidence" value="ECO:0007669"/>
    <property type="project" value="InterPro"/>
</dbReference>
<accession>A0A0E1X6K2</accession>
<keyword evidence="1 2" id="KW-0732">Signal</keyword>
<sequence length="115" mass="12604">MMKMKTRIVSSVTTTLLLGSILMNPVANAADSDINIKTGTTDIGSNTTVKTGDLVTYDKENGMHKKVFYSFIDDKNHNKKILVIRTKGTIAGQYRVYSEEGANKSGLAWPSAFKV</sequence>
<evidence type="ECO:0000313" key="4">
    <source>
        <dbReference type="EMBL" id="EFH94997.1"/>
    </source>
</evidence>